<proteinExistence type="predicted"/>
<keyword evidence="3" id="KW-1185">Reference proteome</keyword>
<sequence>MKKNGMEKIVERRNFSSCKASSVCVRYTAGDVFPPTSRRGEVYRRETCEVKDCLTDTIIPITKAKKLSLLSRVGELASHTRLQPLQTCTAFNLLLGPQVTSRRIHRLLGNDTISSADPEEEEEKAARHSR</sequence>
<dbReference type="Proteomes" id="UP000324222">
    <property type="component" value="Unassembled WGS sequence"/>
</dbReference>
<protein>
    <submittedName>
        <fullName evidence="2">Uncharacterized protein</fullName>
    </submittedName>
</protein>
<feature type="region of interest" description="Disordered" evidence="1">
    <location>
        <begin position="109"/>
        <end position="130"/>
    </location>
</feature>
<accession>A0A5B7GQP3</accession>
<dbReference type="EMBL" id="VSRR010016979">
    <property type="protein sequence ID" value="MPC59916.1"/>
    <property type="molecule type" value="Genomic_DNA"/>
</dbReference>
<evidence type="ECO:0000313" key="3">
    <source>
        <dbReference type="Proteomes" id="UP000324222"/>
    </source>
</evidence>
<organism evidence="2 3">
    <name type="scientific">Portunus trituberculatus</name>
    <name type="common">Swimming crab</name>
    <name type="synonym">Neptunus trituberculatus</name>
    <dbReference type="NCBI Taxonomy" id="210409"/>
    <lineage>
        <taxon>Eukaryota</taxon>
        <taxon>Metazoa</taxon>
        <taxon>Ecdysozoa</taxon>
        <taxon>Arthropoda</taxon>
        <taxon>Crustacea</taxon>
        <taxon>Multicrustacea</taxon>
        <taxon>Malacostraca</taxon>
        <taxon>Eumalacostraca</taxon>
        <taxon>Eucarida</taxon>
        <taxon>Decapoda</taxon>
        <taxon>Pleocyemata</taxon>
        <taxon>Brachyura</taxon>
        <taxon>Eubrachyura</taxon>
        <taxon>Portunoidea</taxon>
        <taxon>Portunidae</taxon>
        <taxon>Portuninae</taxon>
        <taxon>Portunus</taxon>
    </lineage>
</organism>
<dbReference type="AlphaFoldDB" id="A0A5B7GQP3"/>
<gene>
    <name evidence="2" type="ORF">E2C01_053947</name>
</gene>
<name>A0A5B7GQP3_PORTR</name>
<evidence type="ECO:0000256" key="1">
    <source>
        <dbReference type="SAM" id="MobiDB-lite"/>
    </source>
</evidence>
<comment type="caution">
    <text evidence="2">The sequence shown here is derived from an EMBL/GenBank/DDBJ whole genome shotgun (WGS) entry which is preliminary data.</text>
</comment>
<reference evidence="2 3" key="1">
    <citation type="submission" date="2019-05" db="EMBL/GenBank/DDBJ databases">
        <title>Another draft genome of Portunus trituberculatus and its Hox gene families provides insights of decapod evolution.</title>
        <authorList>
            <person name="Jeong J.-H."/>
            <person name="Song I."/>
            <person name="Kim S."/>
            <person name="Choi T."/>
            <person name="Kim D."/>
            <person name="Ryu S."/>
            <person name="Kim W."/>
        </authorList>
    </citation>
    <scope>NUCLEOTIDE SEQUENCE [LARGE SCALE GENOMIC DNA]</scope>
    <source>
        <tissue evidence="2">Muscle</tissue>
    </source>
</reference>
<evidence type="ECO:0000313" key="2">
    <source>
        <dbReference type="EMBL" id="MPC59916.1"/>
    </source>
</evidence>